<proteinExistence type="predicted"/>
<name>A0ABY6CQ59_9BACT</name>
<evidence type="ECO:0000256" key="5">
    <source>
        <dbReference type="ARBA" id="ARBA00022777"/>
    </source>
</evidence>
<dbReference type="GO" id="GO:0016301">
    <property type="term" value="F:kinase activity"/>
    <property type="evidence" value="ECO:0007669"/>
    <property type="project" value="UniProtKB-KW"/>
</dbReference>
<dbReference type="PANTHER" id="PTHR45453">
    <property type="entry name" value="PHOSPHATE REGULON SENSOR PROTEIN PHOR"/>
    <property type="match status" value="1"/>
</dbReference>
<organism evidence="9 10">
    <name type="scientific">Reichenbachiella agarivorans</name>
    <dbReference type="NCBI Taxonomy" id="2979464"/>
    <lineage>
        <taxon>Bacteria</taxon>
        <taxon>Pseudomonadati</taxon>
        <taxon>Bacteroidota</taxon>
        <taxon>Cytophagia</taxon>
        <taxon>Cytophagales</taxon>
        <taxon>Reichenbachiellaceae</taxon>
        <taxon>Reichenbachiella</taxon>
    </lineage>
</organism>
<dbReference type="Pfam" id="PF00512">
    <property type="entry name" value="HisKA"/>
    <property type="match status" value="1"/>
</dbReference>
<keyword evidence="3" id="KW-0597">Phosphoprotein</keyword>
<dbReference type="PANTHER" id="PTHR45453:SF1">
    <property type="entry name" value="PHOSPHATE REGULON SENSOR PROTEIN PHOR"/>
    <property type="match status" value="1"/>
</dbReference>
<dbReference type="InterPro" id="IPR003661">
    <property type="entry name" value="HisK_dim/P_dom"/>
</dbReference>
<sequence>MTKLLDKPFRIFTVYALIILIGSVPVYYIVVDHIWLHELDEHNLIIKDRIIGYFDQQTIDSTELRQTINAWKIMQPGTSLNLVQEIGQDSIYEITKQNIYAPAFEIDRFRGYQTYLHINGLPYRMIIETNIEEADETLVAIAVVTIAFFILLVIGFIYLNKRIAKGIWHPFHQTLQTLQSFDLSQDNSIALGETDIEEFAQLNTALSELVAQNISVYQQQKVFIENASHELQTPLAILKSKLDILLQQDNLTQQQSDLLNAIGLPLSRISRINKNLLLLAKIENSQFNANEEIDLTQLIDKTIHLFADYFDEKTLNISFQYKTPLTIVCSPYLAETLIHNLLSNAIRHSPVGGTVQIHVADQKLSIQNTGTASLKVEKLFQRFAVSTAETTNSGLGLAIVKEICARYHWEVSYDFQSNFHIFSVSFPKF</sequence>
<dbReference type="SMART" id="SM00387">
    <property type="entry name" value="HATPase_c"/>
    <property type="match status" value="1"/>
</dbReference>
<feature type="transmembrane region" description="Helical" evidence="7">
    <location>
        <begin position="12"/>
        <end position="30"/>
    </location>
</feature>
<dbReference type="SUPFAM" id="SSF55874">
    <property type="entry name" value="ATPase domain of HSP90 chaperone/DNA topoisomerase II/histidine kinase"/>
    <property type="match status" value="1"/>
</dbReference>
<keyword evidence="6" id="KW-0902">Two-component regulatory system</keyword>
<evidence type="ECO:0000259" key="8">
    <source>
        <dbReference type="PROSITE" id="PS50109"/>
    </source>
</evidence>
<keyword evidence="7" id="KW-1133">Transmembrane helix</keyword>
<dbReference type="RefSeq" id="WP_262310101.1">
    <property type="nucleotide sequence ID" value="NZ_CP106679.1"/>
</dbReference>
<dbReference type="InterPro" id="IPR050351">
    <property type="entry name" value="BphY/WalK/GraS-like"/>
</dbReference>
<evidence type="ECO:0000256" key="3">
    <source>
        <dbReference type="ARBA" id="ARBA00022553"/>
    </source>
</evidence>
<dbReference type="SUPFAM" id="SSF47384">
    <property type="entry name" value="Homodimeric domain of signal transducing histidine kinase"/>
    <property type="match status" value="1"/>
</dbReference>
<keyword evidence="10" id="KW-1185">Reference proteome</keyword>
<evidence type="ECO:0000313" key="10">
    <source>
        <dbReference type="Proteomes" id="UP001065174"/>
    </source>
</evidence>
<keyword evidence="4" id="KW-0808">Transferase</keyword>
<accession>A0ABY6CQ59</accession>
<dbReference type="CDD" id="cd00082">
    <property type="entry name" value="HisKA"/>
    <property type="match status" value="1"/>
</dbReference>
<dbReference type="InterPro" id="IPR036097">
    <property type="entry name" value="HisK_dim/P_sf"/>
</dbReference>
<dbReference type="EC" id="2.7.13.3" evidence="2"/>
<dbReference type="EMBL" id="CP106679">
    <property type="protein sequence ID" value="UXP32666.1"/>
    <property type="molecule type" value="Genomic_DNA"/>
</dbReference>
<dbReference type="InterPro" id="IPR003594">
    <property type="entry name" value="HATPase_dom"/>
</dbReference>
<evidence type="ECO:0000256" key="4">
    <source>
        <dbReference type="ARBA" id="ARBA00022679"/>
    </source>
</evidence>
<dbReference type="Proteomes" id="UP001065174">
    <property type="component" value="Chromosome"/>
</dbReference>
<keyword evidence="5 9" id="KW-0418">Kinase</keyword>
<protein>
    <recommendedName>
        <fullName evidence="2">histidine kinase</fullName>
        <ecNumber evidence="2">2.7.13.3</ecNumber>
    </recommendedName>
</protein>
<dbReference type="Gene3D" id="1.10.287.130">
    <property type="match status" value="1"/>
</dbReference>
<feature type="domain" description="Histidine kinase" evidence="8">
    <location>
        <begin position="226"/>
        <end position="429"/>
    </location>
</feature>
<comment type="catalytic activity">
    <reaction evidence="1">
        <text>ATP + protein L-histidine = ADP + protein N-phospho-L-histidine.</text>
        <dbReference type="EC" id="2.7.13.3"/>
    </reaction>
</comment>
<evidence type="ECO:0000256" key="1">
    <source>
        <dbReference type="ARBA" id="ARBA00000085"/>
    </source>
</evidence>
<dbReference type="InterPro" id="IPR005467">
    <property type="entry name" value="His_kinase_dom"/>
</dbReference>
<dbReference type="InterPro" id="IPR036890">
    <property type="entry name" value="HATPase_C_sf"/>
</dbReference>
<evidence type="ECO:0000256" key="6">
    <source>
        <dbReference type="ARBA" id="ARBA00023012"/>
    </source>
</evidence>
<dbReference type="Gene3D" id="3.30.565.10">
    <property type="entry name" value="Histidine kinase-like ATPase, C-terminal domain"/>
    <property type="match status" value="1"/>
</dbReference>
<evidence type="ECO:0000256" key="2">
    <source>
        <dbReference type="ARBA" id="ARBA00012438"/>
    </source>
</evidence>
<feature type="transmembrane region" description="Helical" evidence="7">
    <location>
        <begin position="138"/>
        <end position="159"/>
    </location>
</feature>
<reference evidence="9" key="1">
    <citation type="submission" date="2022-09" db="EMBL/GenBank/DDBJ databases">
        <title>Comparative genomics and taxonomic characterization of three novel marine species of genus Reichenbachiella exhibiting antioxidant and polysaccharide degradation activities.</title>
        <authorList>
            <person name="Muhammad N."/>
            <person name="Lee Y.-J."/>
            <person name="Ko J."/>
            <person name="Kim S.-G."/>
        </authorList>
    </citation>
    <scope>NUCLEOTIDE SEQUENCE</scope>
    <source>
        <strain evidence="9">BKB1-1</strain>
    </source>
</reference>
<dbReference type="SMART" id="SM00388">
    <property type="entry name" value="HisKA"/>
    <property type="match status" value="1"/>
</dbReference>
<keyword evidence="7" id="KW-0472">Membrane</keyword>
<evidence type="ECO:0000313" key="9">
    <source>
        <dbReference type="EMBL" id="UXP32666.1"/>
    </source>
</evidence>
<dbReference type="Pfam" id="PF02518">
    <property type="entry name" value="HATPase_c"/>
    <property type="match status" value="1"/>
</dbReference>
<keyword evidence="7" id="KW-0812">Transmembrane</keyword>
<evidence type="ECO:0000256" key="7">
    <source>
        <dbReference type="SAM" id="Phobius"/>
    </source>
</evidence>
<gene>
    <name evidence="9" type="ORF">N6H18_01615</name>
</gene>
<dbReference type="PROSITE" id="PS50109">
    <property type="entry name" value="HIS_KIN"/>
    <property type="match status" value="1"/>
</dbReference>